<keyword evidence="20" id="KW-1185">Reference proteome</keyword>
<dbReference type="GO" id="GO:0051315">
    <property type="term" value="P:attachment of mitotic spindle microtubules to kinetochore"/>
    <property type="evidence" value="ECO:0007669"/>
    <property type="project" value="UniProtKB-ARBA"/>
</dbReference>
<evidence type="ECO:0000256" key="4">
    <source>
        <dbReference type="ARBA" id="ARBA00009549"/>
    </source>
</evidence>
<keyword evidence="5" id="KW-0158">Chromosome</keyword>
<evidence type="ECO:0000256" key="12">
    <source>
        <dbReference type="ARBA" id="ARBA00023212"/>
    </source>
</evidence>
<dbReference type="InterPro" id="IPR034085">
    <property type="entry name" value="TOG"/>
</dbReference>
<feature type="region of interest" description="Disordered" evidence="17">
    <location>
        <begin position="1168"/>
        <end position="1235"/>
    </location>
</feature>
<dbReference type="GO" id="GO:1990498">
    <property type="term" value="C:mitotic spindle microtubule"/>
    <property type="evidence" value="ECO:0007669"/>
    <property type="project" value="UniProtKB-ARBA"/>
</dbReference>
<keyword evidence="6" id="KW-0963">Cytoplasm</keyword>
<gene>
    <name evidence="19" type="ORF">BCV69DRAFT_274819</name>
</gene>
<feature type="compositionally biased region" description="Polar residues" evidence="17">
    <location>
        <begin position="2105"/>
        <end position="2117"/>
    </location>
</feature>
<dbReference type="FunFam" id="1.25.10.10:FF:000019">
    <property type="entry name" value="Cytoskeleton-associated protein 5"/>
    <property type="match status" value="1"/>
</dbReference>
<feature type="region of interest" description="Disordered" evidence="17">
    <location>
        <begin position="1968"/>
        <end position="1990"/>
    </location>
</feature>
<feature type="compositionally biased region" description="Low complexity" evidence="17">
    <location>
        <begin position="533"/>
        <end position="563"/>
    </location>
</feature>
<feature type="region of interest" description="Disordered" evidence="17">
    <location>
        <begin position="1546"/>
        <end position="1584"/>
    </location>
</feature>
<evidence type="ECO:0000256" key="11">
    <source>
        <dbReference type="ARBA" id="ARBA00022838"/>
    </source>
</evidence>
<keyword evidence="8" id="KW-0493">Microtubule</keyword>
<dbReference type="InterPro" id="IPR045110">
    <property type="entry name" value="XMAP215"/>
</dbReference>
<evidence type="ECO:0000256" key="1">
    <source>
        <dbReference type="ARBA" id="ARBA00004300"/>
    </source>
</evidence>
<dbReference type="FunFam" id="1.25.10.10:FF:000063">
    <property type="entry name" value="Putative cytoskeleton-associated protein 5"/>
    <property type="match status" value="1"/>
</dbReference>
<dbReference type="Pfam" id="PF12348">
    <property type="entry name" value="CLASP_N"/>
    <property type="match status" value="1"/>
</dbReference>
<feature type="compositionally biased region" description="Acidic residues" evidence="17">
    <location>
        <begin position="1628"/>
        <end position="1649"/>
    </location>
</feature>
<keyword evidence="14" id="KW-0137">Centromere</keyword>
<evidence type="ECO:0000256" key="17">
    <source>
        <dbReference type="SAM" id="MobiDB-lite"/>
    </source>
</evidence>
<keyword evidence="10" id="KW-0498">Mitosis</keyword>
<dbReference type="FunFam" id="1.25.10.10:FF:000050">
    <property type="entry name" value="Cytoskeleton-associated protein 5 isoform X1"/>
    <property type="match status" value="1"/>
</dbReference>
<feature type="domain" description="TOG" evidence="18">
    <location>
        <begin position="1298"/>
        <end position="1552"/>
    </location>
</feature>
<feature type="compositionally biased region" description="Low complexity" evidence="17">
    <location>
        <begin position="1215"/>
        <end position="1230"/>
    </location>
</feature>
<dbReference type="STRING" id="1684307.A0A316TWH2"/>
<feature type="compositionally biased region" description="Low complexity" evidence="17">
    <location>
        <begin position="1596"/>
        <end position="1606"/>
    </location>
</feature>
<feature type="domain" description="TOG" evidence="18">
    <location>
        <begin position="906"/>
        <end position="1139"/>
    </location>
</feature>
<dbReference type="GO" id="GO:0005881">
    <property type="term" value="C:cytoplasmic microtubule"/>
    <property type="evidence" value="ECO:0007669"/>
    <property type="project" value="UniProtKB-ARBA"/>
</dbReference>
<dbReference type="FunFam" id="1.25.10.10:FF:000068">
    <property type="entry name" value="cytoskeleton-associated protein 5 isoform X1"/>
    <property type="match status" value="1"/>
</dbReference>
<evidence type="ECO:0000256" key="5">
    <source>
        <dbReference type="ARBA" id="ARBA00022454"/>
    </source>
</evidence>
<comment type="similarity">
    <text evidence="4">Belongs to the CLASP family.</text>
</comment>
<dbReference type="InterPro" id="IPR011989">
    <property type="entry name" value="ARM-like"/>
</dbReference>
<dbReference type="GO" id="GO:1990571">
    <property type="term" value="P:meiotic centromere clustering"/>
    <property type="evidence" value="ECO:0007669"/>
    <property type="project" value="UniProtKB-ARBA"/>
</dbReference>
<dbReference type="GO" id="GO:0061863">
    <property type="term" value="F:microtubule plus end polymerase"/>
    <property type="evidence" value="ECO:0007669"/>
    <property type="project" value="InterPro"/>
</dbReference>
<evidence type="ECO:0000256" key="6">
    <source>
        <dbReference type="ARBA" id="ARBA00022490"/>
    </source>
</evidence>
<keyword evidence="7" id="KW-0132">Cell division</keyword>
<dbReference type="RefSeq" id="XP_025344949.1">
    <property type="nucleotide sequence ID" value="XM_025491049.1"/>
</dbReference>
<proteinExistence type="inferred from homology"/>
<feature type="region of interest" description="Disordered" evidence="17">
    <location>
        <begin position="2059"/>
        <end position="2211"/>
    </location>
</feature>
<feature type="compositionally biased region" description="Low complexity" evidence="17">
    <location>
        <begin position="2142"/>
        <end position="2158"/>
    </location>
</feature>
<evidence type="ECO:0000256" key="14">
    <source>
        <dbReference type="ARBA" id="ARBA00023328"/>
    </source>
</evidence>
<evidence type="ECO:0000256" key="16">
    <source>
        <dbReference type="PROSITE-ProRule" id="PRU00103"/>
    </source>
</evidence>
<name>A0A316TWH2_9BASI</name>
<protein>
    <submittedName>
        <fullName evidence="19">ARM repeat-containing protein</fullName>
    </submittedName>
</protein>
<evidence type="ECO:0000313" key="19">
    <source>
        <dbReference type="EMBL" id="PWN17789.1"/>
    </source>
</evidence>
<dbReference type="Proteomes" id="UP000245942">
    <property type="component" value="Unassembled WGS sequence"/>
</dbReference>
<evidence type="ECO:0000256" key="13">
    <source>
        <dbReference type="ARBA" id="ARBA00023306"/>
    </source>
</evidence>
<feature type="compositionally biased region" description="Low complexity" evidence="17">
    <location>
        <begin position="2064"/>
        <end position="2080"/>
    </location>
</feature>
<dbReference type="GO" id="GO:0044732">
    <property type="term" value="C:mitotic spindle pole body"/>
    <property type="evidence" value="ECO:0007669"/>
    <property type="project" value="UniProtKB-ARBA"/>
</dbReference>
<feature type="compositionally biased region" description="Polar residues" evidence="17">
    <location>
        <begin position="2125"/>
        <end position="2141"/>
    </location>
</feature>
<dbReference type="GeneID" id="37012783"/>
<feature type="compositionally biased region" description="Low complexity" evidence="17">
    <location>
        <begin position="599"/>
        <end position="624"/>
    </location>
</feature>
<keyword evidence="13" id="KW-0131">Cell cycle</keyword>
<dbReference type="InterPro" id="IPR021133">
    <property type="entry name" value="HEAT_type_2"/>
</dbReference>
<evidence type="ECO:0000313" key="20">
    <source>
        <dbReference type="Proteomes" id="UP000245942"/>
    </source>
</evidence>
<feature type="compositionally biased region" description="Low complexity" evidence="17">
    <location>
        <begin position="1168"/>
        <end position="1199"/>
    </location>
</feature>
<dbReference type="PROSITE" id="PS50077">
    <property type="entry name" value="HEAT_REPEAT"/>
    <property type="match status" value="1"/>
</dbReference>
<evidence type="ECO:0000256" key="2">
    <source>
        <dbReference type="ARBA" id="ARBA00004629"/>
    </source>
</evidence>
<reference evidence="19 20" key="1">
    <citation type="journal article" date="2018" name="Mol. Biol. Evol.">
        <title>Broad Genomic Sampling Reveals a Smut Pathogenic Ancestry of the Fungal Clade Ustilaginomycotina.</title>
        <authorList>
            <person name="Kijpornyongpan T."/>
            <person name="Mondo S.J."/>
            <person name="Barry K."/>
            <person name="Sandor L."/>
            <person name="Lee J."/>
            <person name="Lipzen A."/>
            <person name="Pangilinan J."/>
            <person name="LaButti K."/>
            <person name="Hainaut M."/>
            <person name="Henrissat B."/>
            <person name="Grigoriev I.V."/>
            <person name="Spatafora J.W."/>
            <person name="Aime M.C."/>
        </authorList>
    </citation>
    <scope>NUCLEOTIDE SEQUENCE [LARGE SCALE GENOMIC DNA]</scope>
    <source>
        <strain evidence="19 20">MCA 4718</strain>
    </source>
</reference>
<dbReference type="OrthoDB" id="205662at2759"/>
<feature type="domain" description="TOG" evidence="18">
    <location>
        <begin position="293"/>
        <end position="530"/>
    </location>
</feature>
<feature type="domain" description="TOG" evidence="18">
    <location>
        <begin position="638"/>
        <end position="870"/>
    </location>
</feature>
<keyword evidence="11" id="KW-0995">Kinetochore</keyword>
<dbReference type="SMART" id="SM01349">
    <property type="entry name" value="TOG"/>
    <property type="match status" value="5"/>
</dbReference>
<dbReference type="InterPro" id="IPR048491">
    <property type="entry name" value="XMAP215_CLASP_TOG"/>
</dbReference>
<feature type="region of interest" description="Disordered" evidence="17">
    <location>
        <begin position="256"/>
        <end position="284"/>
    </location>
</feature>
<sequence length="2211" mass="234371">MDEFGGMGGSAPPEEDFSRIPVEERLAHKNWKARSSAYEELSKKFSTTAYDSDPAFRPYTRNPDLLKGMLTDANAVAQEKGVGAVVEFVKYGGKAAGSTREAVFPAVTEKCLGSTRAGTKKAALELALLYAENEDVMGCEGLVNDILPGLSAKQPKLVAASVTALAQLIKEFGPKQVRPNPIMKKLPDIFAHSDKTVRAEASILSQELHRYIGAALTPTIDSLKDIQAKELRAQFEEIDRTSEGKPVPPRSLLSQRAAVEAAAAGPSTSSGGSKAPGGASTAAEDAGEFDPYELAEAVDPFAAKAWPQDFDEAVRSSKWAERKDALEAAKGVLSSNIKLQSTPAFDPFIDACLERIRKDVTIHVWLMACQCLEAAAKGLRGSFAKYREQAMPLLLEKLKEKKPAAVEAISGALDAIFQTVTVSDVLGDILTATKHKNPAVKTESIRFLVRCLRTTVKPPAKADIKPVADALVAACSDSSGDVRDAGLTGLGTLMKLIGERPMNPYLEELDDIKKARVQEEFSTAQVKVRMGGAAPPAARPAAAAPSAKPVASKPAPRVVAKAPTAEKENAPPMGLATPAKSAAAPRPQPRPVARPAAPPTSAASRPAALAAKAGASKAAGPSRGVAGAPSVNEPVKFRFMPEEAEAKAAQLIPAEFTAQLADSNWKERLAGIQAFAAWLDREAETIESEVIVRALSKKPGWKESNFQVAAEVFKVFRLLAEQCPTFGRASVALTVQPLVDKLGDIKLKAPANETLGAYSEKTSFGFVLKQALGPLAALKAPKSIADSLTWIDTALLEFGLQGVDVKSLVDHLLVCLKSANAAVRNNATTTMGTLARFLGVALNTFIADLNPQLKTTIEAEIGKAASNPPPPPTRFSAELRPVGGAADDVAMSGADAAADEEDALDALIPRVDVDKLLPSSAIASMGDASWKIRKESLEEIQSILEANTRLKGTLSDVTPALKLRFTDANVQCKTLALDITLKLAKGLGKAFEPQTKSYTVPVTGCLSDAKVPVRQAALATLTTIADAVGPAAMISGFANALESKGANPTMKQDLFTWLSERFEASPPDKSYDLAPLAMPAVQCLDDKLAAVKKAAQATLPYIIQRAGYKFVASQADGMKVASKNTVQPLIEQARAAASALGPAKTAAAPAAAPISRATVPGVKRVAASAAPARPSSPAARAMSPAPASPRANPSAASRSVSGMRPPSAATRLLQPTSAPRSAAAPPSGLSKPGFSSRLGAAKKAVMVPASGATSSSYASGSAGGIPFLTSDPKFKAIRERKDNRGQYWISAEGTPRPDLVEVLRAQCEGQLGATLIDQMFSKDHNAERDYLSALALLSDFISSPTFAEEEHGVAPAQAVAMVVANSDLIFKYIAIRLTDNNTSISLKCFDVLLQLMDLLRAEQYRMGDYEANSILPCLIAKFGDAKIAFRDRIRDAFRKVTFVFPPSKLMTQYLDNGLPSKNARTRSECLAELGYLFSKNGLQVCTPSKTLPVIAKQISDRDTNVRTAALLALGECYKIVGDDVWALVGKLPEKELSLLEERLKRTTVSRSGAATPASPRPSVTPPTNGKPASGIPGMKSRLPSATSGIARTIPRPSAVATSVASPPASPAPQRTFSSRSESAPEEVLPTDDVDPERDDSREEYEDGPDFEQTINEILSSEPERSTIALKAIHNEMQEDARPFAAHADLLANVLAKQYSRAFKDVQRSEVEDAAYTRLKKYLIQVSSSLFDAKMKSEDGHTLASYIQKQALAALMTQMLQRLIDSSHRSKEDEEARTYATYLNKIVIRCFGSCNLNVLYSTSFAMLTDASEDLRELSGPMLKTRADFAELIIKCLWKVGRRLPVSLAEEGIVDPAQLMADMEAVLQRIPPTEWKARHQDGIPLSDLPYRTIKVNLSHLVQRYGEEVLSHLDQLENPEDTYIYGHLVRMLNQTDGGGNDGANDELVDSDAAANSKSSASLGAASRAASANHLNGSSSSGSASALPSQGSQDLADSGINAELKDIFERISQKEKSRKAIKDLYEFQKRYPHKANSIERSLQSTGPIFQRYIKRALANHAAEDEGAEQAGEAGSGSASASASARGTPNGEEHHVEGNGEAAAGAGLSRPTSTTGEDSATGTPRRPSSHLRQTSSSYANGSGSTHGANASMSGTGTGASAGATDDRLAQLRAKFYNRTPSSPSTSGSVAAAAGEATTTGVAPSTPGGAANISDVD</sequence>
<evidence type="ECO:0000256" key="15">
    <source>
        <dbReference type="ARBA" id="ARBA00025722"/>
    </source>
</evidence>
<dbReference type="GO" id="GO:0099070">
    <property type="term" value="C:static microtubule bundle"/>
    <property type="evidence" value="ECO:0007669"/>
    <property type="project" value="UniProtKB-ARBA"/>
</dbReference>
<evidence type="ECO:0000256" key="9">
    <source>
        <dbReference type="ARBA" id="ARBA00022737"/>
    </source>
</evidence>
<dbReference type="GO" id="GO:0000022">
    <property type="term" value="P:mitotic spindle elongation"/>
    <property type="evidence" value="ECO:0007669"/>
    <property type="project" value="UniProtKB-ARBA"/>
</dbReference>
<keyword evidence="9" id="KW-0677">Repeat</keyword>
<feature type="repeat" description="HEAT" evidence="16">
    <location>
        <begin position="1490"/>
        <end position="1524"/>
    </location>
</feature>
<feature type="region of interest" description="Disordered" evidence="17">
    <location>
        <begin position="532"/>
        <end position="627"/>
    </location>
</feature>
<feature type="compositionally biased region" description="Pro residues" evidence="17">
    <location>
        <begin position="586"/>
        <end position="598"/>
    </location>
</feature>
<dbReference type="InterPro" id="IPR016024">
    <property type="entry name" value="ARM-type_fold"/>
</dbReference>
<dbReference type="GO" id="GO:0051301">
    <property type="term" value="P:cell division"/>
    <property type="evidence" value="ECO:0007669"/>
    <property type="project" value="UniProtKB-KW"/>
</dbReference>
<feature type="domain" description="TOG" evidence="18">
    <location>
        <begin position="7"/>
        <end position="244"/>
    </location>
</feature>
<evidence type="ECO:0000256" key="8">
    <source>
        <dbReference type="ARBA" id="ARBA00022701"/>
    </source>
</evidence>
<dbReference type="InterPro" id="IPR024395">
    <property type="entry name" value="CLASP_N_dom"/>
</dbReference>
<feature type="compositionally biased region" description="Low complexity" evidence="17">
    <location>
        <begin position="261"/>
        <end position="283"/>
    </location>
</feature>
<evidence type="ECO:0000256" key="3">
    <source>
        <dbReference type="ARBA" id="ARBA00004647"/>
    </source>
</evidence>
<dbReference type="GO" id="GO:0000922">
    <property type="term" value="C:spindle pole"/>
    <property type="evidence" value="ECO:0007669"/>
    <property type="project" value="UniProtKB-SubCell"/>
</dbReference>
<keyword evidence="12" id="KW-0206">Cytoskeleton</keyword>
<evidence type="ECO:0000259" key="18">
    <source>
        <dbReference type="SMART" id="SM01349"/>
    </source>
</evidence>
<feature type="compositionally biased region" description="Low complexity" evidence="17">
    <location>
        <begin position="1968"/>
        <end position="1989"/>
    </location>
</feature>
<accession>A0A316TWH2</accession>
<dbReference type="Gene3D" id="1.25.10.10">
    <property type="entry name" value="Leucine-rich Repeat Variant"/>
    <property type="match status" value="5"/>
</dbReference>
<dbReference type="Pfam" id="PF21041">
    <property type="entry name" value="XMAP215_CLASP_TOG"/>
    <property type="match status" value="2"/>
</dbReference>
<evidence type="ECO:0000256" key="10">
    <source>
        <dbReference type="ARBA" id="ARBA00022776"/>
    </source>
</evidence>
<dbReference type="PANTHER" id="PTHR12609">
    <property type="entry name" value="MICROTUBULE ASSOCIATED PROTEIN XMAP215"/>
    <property type="match status" value="1"/>
</dbReference>
<feature type="region of interest" description="Disordered" evidence="17">
    <location>
        <begin position="1596"/>
        <end position="1651"/>
    </location>
</feature>
<comment type="subcellular location">
    <subcellularLocation>
        <location evidence="2">Chromosome</location>
        <location evidence="2">Centromere</location>
        <location evidence="2">Kinetochore</location>
    </subcellularLocation>
    <subcellularLocation>
        <location evidence="1">Cytoplasm</location>
        <location evidence="1">Cytoskeleton</location>
        <location evidence="1">Microtubule organizing center</location>
        <location evidence="1">Centrosome</location>
    </subcellularLocation>
    <subcellularLocation>
        <location evidence="3">Cytoplasm</location>
        <location evidence="3">Cytoskeleton</location>
        <location evidence="3">Spindle pole</location>
    </subcellularLocation>
</comment>
<dbReference type="GO" id="GO:0000776">
    <property type="term" value="C:kinetochore"/>
    <property type="evidence" value="ECO:0007669"/>
    <property type="project" value="UniProtKB-KW"/>
</dbReference>
<dbReference type="GO" id="GO:0051010">
    <property type="term" value="F:microtubule plus-end binding"/>
    <property type="evidence" value="ECO:0007669"/>
    <property type="project" value="InterPro"/>
</dbReference>
<evidence type="ECO:0000256" key="7">
    <source>
        <dbReference type="ARBA" id="ARBA00022618"/>
    </source>
</evidence>
<dbReference type="SUPFAM" id="SSF48371">
    <property type="entry name" value="ARM repeat"/>
    <property type="match status" value="2"/>
</dbReference>
<dbReference type="EMBL" id="KZ819340">
    <property type="protein sequence ID" value="PWN17789.1"/>
    <property type="molecule type" value="Genomic_DNA"/>
</dbReference>
<dbReference type="GO" id="GO:0030951">
    <property type="term" value="P:establishment or maintenance of microtubule cytoskeleton polarity"/>
    <property type="evidence" value="ECO:0007669"/>
    <property type="project" value="InterPro"/>
</dbReference>
<dbReference type="GO" id="GO:0046785">
    <property type="term" value="P:microtubule polymerization"/>
    <property type="evidence" value="ECO:0007669"/>
    <property type="project" value="InterPro"/>
</dbReference>
<feature type="region of interest" description="Disordered" evidence="17">
    <location>
        <begin position="1"/>
        <end position="21"/>
    </location>
</feature>
<feature type="compositionally biased region" description="Low complexity" evidence="17">
    <location>
        <begin position="2174"/>
        <end position="2198"/>
    </location>
</feature>
<organism evidence="19 20">
    <name type="scientific">Pseudomicrostroma glucosiphilum</name>
    <dbReference type="NCBI Taxonomy" id="1684307"/>
    <lineage>
        <taxon>Eukaryota</taxon>
        <taxon>Fungi</taxon>
        <taxon>Dikarya</taxon>
        <taxon>Basidiomycota</taxon>
        <taxon>Ustilaginomycotina</taxon>
        <taxon>Exobasidiomycetes</taxon>
        <taxon>Microstromatales</taxon>
        <taxon>Microstromatales incertae sedis</taxon>
        <taxon>Pseudomicrostroma</taxon>
    </lineage>
</organism>
<comment type="similarity">
    <text evidence="15">Belongs to the TOG/XMAP215 family.</text>
</comment>